<dbReference type="Proteomes" id="UP000294599">
    <property type="component" value="Unassembled WGS sequence"/>
</dbReference>
<dbReference type="InterPro" id="IPR038678">
    <property type="entry name" value="Spondin_N_sf"/>
</dbReference>
<gene>
    <name evidence="2" type="ORF">EDC25_13419</name>
</gene>
<dbReference type="EMBL" id="SMAF01000034">
    <property type="protein sequence ID" value="TCS92537.1"/>
    <property type="molecule type" value="Genomic_DNA"/>
</dbReference>
<proteinExistence type="predicted"/>
<sequence length="421" mass="46984">MKSALQSLITACVVALSPVAPILAQDTNDAVRLKIQWYPTMSEDALVHTRIFLAFHNGQFDSYDFDKPLSDFVSHWMASSFSEEMIPAFLDTYPNTQADWIWNPPMTNVGYPGGLPPPWRTTVTVDPTKHRFLSYLSRLHPSNDAFIGNEDPFEIELFDHNGKFMGPLFVDVYGNRVVDAGLCVNDEQNLSGIDHSGRILSCPESEGVARLHPGFNGSHRNPDGLPQRILGGETLYHPPSSDLHLAYDPINADFSRPGYRIGRLRVTRWAATGNWSGSWYSPERAGEGFNVELVEPAPGEARTRILVYWYTFKPDGSGEQVWLAGMGELDADDGVAADVEMYLTTGGEFTSTSNPDLVDRERWGTIRIGFGDCASGRVFYQPDDPDWPSGDYYINRLSPQIEGLGWVCQRTPDARLILPED</sequence>
<feature type="signal peptide" evidence="1">
    <location>
        <begin position="1"/>
        <end position="24"/>
    </location>
</feature>
<reference evidence="2 3" key="1">
    <citation type="submission" date="2019-03" db="EMBL/GenBank/DDBJ databases">
        <title>Genomic Encyclopedia of Type Strains, Phase IV (KMG-IV): sequencing the most valuable type-strain genomes for metagenomic binning, comparative biology and taxonomic classification.</title>
        <authorList>
            <person name="Goeker M."/>
        </authorList>
    </citation>
    <scope>NUCLEOTIDE SEQUENCE [LARGE SCALE GENOMIC DNA]</scope>
    <source>
        <strain evidence="2 3">DSM 21944</strain>
    </source>
</reference>
<dbReference type="RefSeq" id="WP_243695129.1">
    <property type="nucleotide sequence ID" value="NZ_JBHLWF010000075.1"/>
</dbReference>
<protein>
    <submittedName>
        <fullName evidence="2">Uncharacterized protein</fullName>
    </submittedName>
</protein>
<dbReference type="Gene3D" id="2.60.40.2130">
    <property type="entry name" value="F-spondin domain"/>
    <property type="match status" value="1"/>
</dbReference>
<evidence type="ECO:0000256" key="1">
    <source>
        <dbReference type="SAM" id="SignalP"/>
    </source>
</evidence>
<dbReference type="NCBIfam" id="NF038123">
    <property type="entry name" value="NF038123_dom"/>
    <property type="match status" value="1"/>
</dbReference>
<organism evidence="2 3">
    <name type="scientific">Pseudofulvimonas gallinarii</name>
    <dbReference type="NCBI Taxonomy" id="634155"/>
    <lineage>
        <taxon>Bacteria</taxon>
        <taxon>Pseudomonadati</taxon>
        <taxon>Pseudomonadota</taxon>
        <taxon>Gammaproteobacteria</taxon>
        <taxon>Lysobacterales</taxon>
        <taxon>Rhodanobacteraceae</taxon>
        <taxon>Pseudofulvimonas</taxon>
    </lineage>
</organism>
<keyword evidence="1" id="KW-0732">Signal</keyword>
<evidence type="ECO:0000313" key="3">
    <source>
        <dbReference type="Proteomes" id="UP000294599"/>
    </source>
</evidence>
<comment type="caution">
    <text evidence="2">The sequence shown here is derived from an EMBL/GenBank/DDBJ whole genome shotgun (WGS) entry which is preliminary data.</text>
</comment>
<accession>A0A4R3L5L5</accession>
<dbReference type="InterPro" id="IPR009465">
    <property type="entry name" value="Spondin_N"/>
</dbReference>
<keyword evidence="3" id="KW-1185">Reference proteome</keyword>
<name>A0A4R3L5L5_9GAMM</name>
<evidence type="ECO:0000313" key="2">
    <source>
        <dbReference type="EMBL" id="TCS92537.1"/>
    </source>
</evidence>
<feature type="chain" id="PRO_5020632742" evidence="1">
    <location>
        <begin position="25"/>
        <end position="421"/>
    </location>
</feature>
<dbReference type="AlphaFoldDB" id="A0A4R3L5L5"/>